<dbReference type="AlphaFoldDB" id="A0A699XF76"/>
<organism evidence="1">
    <name type="scientific">Tanacetum cinerariifolium</name>
    <name type="common">Dalmatian daisy</name>
    <name type="synonym">Chrysanthemum cinerariifolium</name>
    <dbReference type="NCBI Taxonomy" id="118510"/>
    <lineage>
        <taxon>Eukaryota</taxon>
        <taxon>Viridiplantae</taxon>
        <taxon>Streptophyta</taxon>
        <taxon>Embryophyta</taxon>
        <taxon>Tracheophyta</taxon>
        <taxon>Spermatophyta</taxon>
        <taxon>Magnoliopsida</taxon>
        <taxon>eudicotyledons</taxon>
        <taxon>Gunneridae</taxon>
        <taxon>Pentapetalae</taxon>
        <taxon>asterids</taxon>
        <taxon>campanulids</taxon>
        <taxon>Asterales</taxon>
        <taxon>Asteraceae</taxon>
        <taxon>Asteroideae</taxon>
        <taxon>Anthemideae</taxon>
        <taxon>Anthemidinae</taxon>
        <taxon>Tanacetum</taxon>
    </lineage>
</organism>
<evidence type="ECO:0000313" key="1">
    <source>
        <dbReference type="EMBL" id="GFD58762.1"/>
    </source>
</evidence>
<sequence length="84" mass="9170">AREAARVAQLAVLEVTVRMNHDVLDRTVLAAQARRLVQQRAARAQYSEDVADDVGVDMEVGDVAADVFFPRIAQHLQFGAVGPQ</sequence>
<gene>
    <name evidence="1" type="ORF">Tci_930731</name>
</gene>
<comment type="caution">
    <text evidence="1">The sequence shown here is derived from an EMBL/GenBank/DDBJ whole genome shotgun (WGS) entry which is preliminary data.</text>
</comment>
<feature type="non-terminal residue" evidence="1">
    <location>
        <position position="84"/>
    </location>
</feature>
<reference evidence="1" key="1">
    <citation type="journal article" date="2019" name="Sci. Rep.">
        <title>Draft genome of Tanacetum cinerariifolium, the natural source of mosquito coil.</title>
        <authorList>
            <person name="Yamashiro T."/>
            <person name="Shiraishi A."/>
            <person name="Satake H."/>
            <person name="Nakayama K."/>
        </authorList>
    </citation>
    <scope>NUCLEOTIDE SEQUENCE</scope>
</reference>
<accession>A0A699XF76</accession>
<dbReference type="EMBL" id="BKCJ011857142">
    <property type="protein sequence ID" value="GFD58762.1"/>
    <property type="molecule type" value="Genomic_DNA"/>
</dbReference>
<name>A0A699XF76_TANCI</name>
<protein>
    <submittedName>
        <fullName evidence="1">Uncharacterized protein</fullName>
    </submittedName>
</protein>
<feature type="non-terminal residue" evidence="1">
    <location>
        <position position="1"/>
    </location>
</feature>
<proteinExistence type="predicted"/>